<dbReference type="Pfam" id="PF07119">
    <property type="entry name" value="DUF1375"/>
    <property type="match status" value="1"/>
</dbReference>
<organism evidence="1 2">
    <name type="scientific">Pseudomonas knackmussii (strain DSM 6978 / CCUG 54928 / LMG 23759 / B13)</name>
    <dbReference type="NCBI Taxonomy" id="1301098"/>
    <lineage>
        <taxon>Bacteria</taxon>
        <taxon>Pseudomonadati</taxon>
        <taxon>Pseudomonadota</taxon>
        <taxon>Gammaproteobacteria</taxon>
        <taxon>Pseudomonadales</taxon>
        <taxon>Pseudomonadaceae</taxon>
        <taxon>Pseudomonas</taxon>
    </lineage>
</organism>
<dbReference type="AlphaFoldDB" id="A0A024HBQ3"/>
<protein>
    <submittedName>
        <fullName evidence="1">Hypothetical secreted protein</fullName>
    </submittedName>
</protein>
<dbReference type="HOGENOM" id="CLU_141635_1_0_6"/>
<dbReference type="eggNOG" id="COG5645">
    <property type="taxonomic scope" value="Bacteria"/>
</dbReference>
<dbReference type="InterPro" id="IPR010780">
    <property type="entry name" value="DUF1375"/>
</dbReference>
<reference evidence="1 2" key="1">
    <citation type="submission" date="2013-03" db="EMBL/GenBank/DDBJ databases">
        <authorList>
            <person name="Linke B."/>
        </authorList>
    </citation>
    <scope>NUCLEOTIDE SEQUENCE [LARGE SCALE GENOMIC DNA]</scope>
    <source>
        <strain evidence="1 2">B13</strain>
    </source>
</reference>
<sequence>MNISRLLPLIFGMTLVSCGSVQTLNSESSADVGELHLKGTYCTRIPRIYSGVAYNFCALYGDPGGAYQHDAAVSPPPPASPQGIYWPFLDGLLSGVTDTLALPYTIYRQNRDGSIELTHGD</sequence>
<dbReference type="KEGG" id="pkc:PKB_0935"/>
<dbReference type="Proteomes" id="UP000025241">
    <property type="component" value="Chromosome I"/>
</dbReference>
<evidence type="ECO:0000313" key="1">
    <source>
        <dbReference type="EMBL" id="CDF82301.1"/>
    </source>
</evidence>
<gene>
    <name evidence="1" type="ORF">PKB_0935</name>
</gene>
<dbReference type="RefSeq" id="WP_371369587.1">
    <property type="nucleotide sequence ID" value="NZ_HG322950.1"/>
</dbReference>
<dbReference type="STRING" id="1301098.PKB_0935"/>
<accession>A0A024HBQ3</accession>
<dbReference type="PATRIC" id="fig|1301098.3.peg.941"/>
<dbReference type="EMBL" id="HG322950">
    <property type="protein sequence ID" value="CDF82301.1"/>
    <property type="molecule type" value="Genomic_DNA"/>
</dbReference>
<name>A0A024HBQ3_PSEKB</name>
<reference evidence="1 2" key="2">
    <citation type="submission" date="2014-05" db="EMBL/GenBank/DDBJ databases">
        <title>Genome sequence of the 3-chlorobenzoate degrading bacterium Pseudomonas knackmussii B13 shows multiple evidence for horizontal gene transfer.</title>
        <authorList>
            <person name="Miyazaki R."/>
            <person name="Bertelli C."/>
            <person name="Falquet L."/>
            <person name="Robinson-Rechavi M."/>
            <person name="Gharib W."/>
            <person name="Roy S."/>
            <person name="Van der Meer J.R."/>
        </authorList>
    </citation>
    <scope>NUCLEOTIDE SEQUENCE [LARGE SCALE GENOMIC DNA]</scope>
    <source>
        <strain evidence="1 2">B13</strain>
    </source>
</reference>
<dbReference type="PROSITE" id="PS51257">
    <property type="entry name" value="PROKAR_LIPOPROTEIN"/>
    <property type="match status" value="1"/>
</dbReference>
<keyword evidence="2" id="KW-1185">Reference proteome</keyword>
<evidence type="ECO:0000313" key="2">
    <source>
        <dbReference type="Proteomes" id="UP000025241"/>
    </source>
</evidence>
<proteinExistence type="predicted"/>